<gene>
    <name evidence="2" type="ORF">Q8A67_024092</name>
</gene>
<proteinExistence type="predicted"/>
<feature type="region of interest" description="Disordered" evidence="1">
    <location>
        <begin position="47"/>
        <end position="154"/>
    </location>
</feature>
<protein>
    <submittedName>
        <fullName evidence="2">Uncharacterized protein</fullName>
    </submittedName>
</protein>
<sequence length="154" mass="16840">MARVKARPAEAHQCCCKTKVVLRIVIMPPTSHIKGIPLFKPIFPSPSLPLPNAPEHPLHPPNAPPAAPLSPSALQPISVSSGGERLPGERGRTGKPCCAQKRTSDVRRRQAGIEDHLKGRHSDEGDQTAMRSRREGLQYVAPRPRTPNRFQGHP</sequence>
<dbReference type="EMBL" id="JAUYZG010000024">
    <property type="protein sequence ID" value="KAK2869700.1"/>
    <property type="molecule type" value="Genomic_DNA"/>
</dbReference>
<evidence type="ECO:0000313" key="3">
    <source>
        <dbReference type="Proteomes" id="UP001187343"/>
    </source>
</evidence>
<feature type="compositionally biased region" description="Pro residues" evidence="1">
    <location>
        <begin position="47"/>
        <end position="68"/>
    </location>
</feature>
<accession>A0AA88P1C5</accession>
<comment type="caution">
    <text evidence="2">The sequence shown here is derived from an EMBL/GenBank/DDBJ whole genome shotgun (WGS) entry which is preliminary data.</text>
</comment>
<evidence type="ECO:0000313" key="2">
    <source>
        <dbReference type="EMBL" id="KAK2869700.1"/>
    </source>
</evidence>
<organism evidence="2 3">
    <name type="scientific">Cirrhinus molitorella</name>
    <name type="common">mud carp</name>
    <dbReference type="NCBI Taxonomy" id="172907"/>
    <lineage>
        <taxon>Eukaryota</taxon>
        <taxon>Metazoa</taxon>
        <taxon>Chordata</taxon>
        <taxon>Craniata</taxon>
        <taxon>Vertebrata</taxon>
        <taxon>Euteleostomi</taxon>
        <taxon>Actinopterygii</taxon>
        <taxon>Neopterygii</taxon>
        <taxon>Teleostei</taxon>
        <taxon>Ostariophysi</taxon>
        <taxon>Cypriniformes</taxon>
        <taxon>Cyprinidae</taxon>
        <taxon>Labeoninae</taxon>
        <taxon>Labeonini</taxon>
        <taxon>Cirrhinus</taxon>
    </lineage>
</organism>
<keyword evidence="3" id="KW-1185">Reference proteome</keyword>
<name>A0AA88P1C5_9TELE</name>
<dbReference type="AlphaFoldDB" id="A0AA88P1C5"/>
<dbReference type="Proteomes" id="UP001187343">
    <property type="component" value="Unassembled WGS sequence"/>
</dbReference>
<feature type="compositionally biased region" description="Basic and acidic residues" evidence="1">
    <location>
        <begin position="102"/>
        <end position="124"/>
    </location>
</feature>
<evidence type="ECO:0000256" key="1">
    <source>
        <dbReference type="SAM" id="MobiDB-lite"/>
    </source>
</evidence>
<reference evidence="2" key="1">
    <citation type="submission" date="2023-08" db="EMBL/GenBank/DDBJ databases">
        <title>Chromosome-level Genome Assembly of mud carp (Cirrhinus molitorella).</title>
        <authorList>
            <person name="Liu H."/>
        </authorList>
    </citation>
    <scope>NUCLEOTIDE SEQUENCE</scope>
    <source>
        <strain evidence="2">Prfri</strain>
        <tissue evidence="2">Muscle</tissue>
    </source>
</reference>